<dbReference type="AlphaFoldDB" id="A0AAV5GVH2"/>
<gene>
    <name evidence="3" type="ORF">Rhopal_007307-T1</name>
</gene>
<accession>A0AAV5GVH2</accession>
<feature type="region of interest" description="Disordered" evidence="1">
    <location>
        <begin position="78"/>
        <end position="99"/>
    </location>
</feature>
<dbReference type="InterPro" id="IPR036047">
    <property type="entry name" value="F-box-like_dom_sf"/>
</dbReference>
<evidence type="ECO:0000313" key="4">
    <source>
        <dbReference type="Proteomes" id="UP001342314"/>
    </source>
</evidence>
<dbReference type="EMBL" id="BQKY01000016">
    <property type="protein sequence ID" value="GJN94233.1"/>
    <property type="molecule type" value="Genomic_DNA"/>
</dbReference>
<evidence type="ECO:0000313" key="3">
    <source>
        <dbReference type="EMBL" id="GJN94233.1"/>
    </source>
</evidence>
<feature type="domain" description="F-box" evidence="2">
    <location>
        <begin position="26"/>
        <end position="75"/>
    </location>
</feature>
<keyword evidence="4" id="KW-1185">Reference proteome</keyword>
<feature type="compositionally biased region" description="Basic and acidic residues" evidence="1">
    <location>
        <begin position="78"/>
        <end position="94"/>
    </location>
</feature>
<proteinExistence type="predicted"/>
<dbReference type="Proteomes" id="UP001342314">
    <property type="component" value="Unassembled WGS sequence"/>
</dbReference>
<sequence length="205" mass="22642">MRSTGTPSPAPSPAPSRTSILHRSAPSTLKQLSGEVLDLILFDLNTRDVAALARTSKHFRQLLASPCFNSAWVRARTSEGDRPQGGTHDKRDSEPDNNGKALACLDALVKLSKADPNYAPPKKDEDPRLFMLAKHAASFESPVFRRRLAKRRLELDALQQAQRNNPVYMANARAAYDEIVKDLEHELDAADEALGGGHRTVRKTH</sequence>
<evidence type="ECO:0000256" key="1">
    <source>
        <dbReference type="SAM" id="MobiDB-lite"/>
    </source>
</evidence>
<name>A0AAV5GVH2_9BASI</name>
<dbReference type="SUPFAM" id="SSF81383">
    <property type="entry name" value="F-box domain"/>
    <property type="match status" value="1"/>
</dbReference>
<evidence type="ECO:0000259" key="2">
    <source>
        <dbReference type="PROSITE" id="PS50181"/>
    </source>
</evidence>
<reference evidence="3 4" key="1">
    <citation type="submission" date="2021-12" db="EMBL/GenBank/DDBJ databases">
        <title>High titer production of polyol ester of fatty acids by Rhodotorula paludigena BS15 towards product separation-free biomass refinery.</title>
        <authorList>
            <person name="Mano J."/>
            <person name="Ono H."/>
            <person name="Tanaka T."/>
            <person name="Naito K."/>
            <person name="Sushida H."/>
            <person name="Ike M."/>
            <person name="Tokuyasu K."/>
            <person name="Kitaoka M."/>
        </authorList>
    </citation>
    <scope>NUCLEOTIDE SEQUENCE [LARGE SCALE GENOMIC DNA]</scope>
    <source>
        <strain evidence="3 4">BS15</strain>
    </source>
</reference>
<protein>
    <recommendedName>
        <fullName evidence="2">F-box domain-containing protein</fullName>
    </recommendedName>
</protein>
<organism evidence="3 4">
    <name type="scientific">Rhodotorula paludigena</name>
    <dbReference type="NCBI Taxonomy" id="86838"/>
    <lineage>
        <taxon>Eukaryota</taxon>
        <taxon>Fungi</taxon>
        <taxon>Dikarya</taxon>
        <taxon>Basidiomycota</taxon>
        <taxon>Pucciniomycotina</taxon>
        <taxon>Microbotryomycetes</taxon>
        <taxon>Sporidiobolales</taxon>
        <taxon>Sporidiobolaceae</taxon>
        <taxon>Rhodotorula</taxon>
    </lineage>
</organism>
<dbReference type="PROSITE" id="PS50181">
    <property type="entry name" value="FBOX"/>
    <property type="match status" value="1"/>
</dbReference>
<dbReference type="Pfam" id="PF00646">
    <property type="entry name" value="F-box"/>
    <property type="match status" value="1"/>
</dbReference>
<dbReference type="CDD" id="cd09917">
    <property type="entry name" value="F-box_SF"/>
    <property type="match status" value="1"/>
</dbReference>
<dbReference type="InterPro" id="IPR001810">
    <property type="entry name" value="F-box_dom"/>
</dbReference>
<comment type="caution">
    <text evidence="3">The sequence shown here is derived from an EMBL/GenBank/DDBJ whole genome shotgun (WGS) entry which is preliminary data.</text>
</comment>
<feature type="region of interest" description="Disordered" evidence="1">
    <location>
        <begin position="1"/>
        <end position="22"/>
    </location>
</feature>